<proteinExistence type="predicted"/>
<dbReference type="SMART" id="SM00320">
    <property type="entry name" value="WD40"/>
    <property type="match status" value="7"/>
</dbReference>
<keyword evidence="2" id="KW-0677">Repeat</keyword>
<reference evidence="5" key="1">
    <citation type="submission" date="2016-04" db="EMBL/GenBank/DDBJ databases">
        <authorList>
            <person name="Tabuchi Yagui T.R."/>
        </authorList>
    </citation>
    <scope>NUCLEOTIDE SEQUENCE [LARGE SCALE GENOMIC DNA]</scope>
</reference>
<gene>
    <name evidence="4" type="ORF">A6769_35580</name>
</gene>
<accession>A0A367R1S9</accession>
<comment type="caution">
    <text evidence="4">The sequence shown here is derived from an EMBL/GenBank/DDBJ whole genome shotgun (WGS) entry which is preliminary data.</text>
</comment>
<dbReference type="PRINTS" id="PR00320">
    <property type="entry name" value="GPROTEINBRPT"/>
</dbReference>
<dbReference type="PROSITE" id="PS50294">
    <property type="entry name" value="WD_REPEATS_REGION"/>
    <property type="match status" value="4"/>
</dbReference>
<dbReference type="Proteomes" id="UP000252085">
    <property type="component" value="Unassembled WGS sequence"/>
</dbReference>
<dbReference type="InterPro" id="IPR050505">
    <property type="entry name" value="WDR55/POC1"/>
</dbReference>
<evidence type="ECO:0000256" key="2">
    <source>
        <dbReference type="ARBA" id="ARBA00022737"/>
    </source>
</evidence>
<dbReference type="InterPro" id="IPR001680">
    <property type="entry name" value="WD40_rpt"/>
</dbReference>
<organism evidence="4 5">
    <name type="scientific">Nostoc punctiforme NIES-2108</name>
    <dbReference type="NCBI Taxonomy" id="1356359"/>
    <lineage>
        <taxon>Bacteria</taxon>
        <taxon>Bacillati</taxon>
        <taxon>Cyanobacteriota</taxon>
        <taxon>Cyanophyceae</taxon>
        <taxon>Nostocales</taxon>
        <taxon>Nostocaceae</taxon>
        <taxon>Nostoc</taxon>
    </lineage>
</organism>
<keyword evidence="1 3" id="KW-0853">WD repeat</keyword>
<dbReference type="CDD" id="cd00200">
    <property type="entry name" value="WD40"/>
    <property type="match status" value="1"/>
</dbReference>
<evidence type="ECO:0000313" key="4">
    <source>
        <dbReference type="EMBL" id="RCJ29504.1"/>
    </source>
</evidence>
<feature type="repeat" description="WD" evidence="3">
    <location>
        <begin position="124"/>
        <end position="165"/>
    </location>
</feature>
<dbReference type="PROSITE" id="PS50082">
    <property type="entry name" value="WD_REPEATS_2"/>
    <property type="match status" value="5"/>
</dbReference>
<feature type="repeat" description="WD" evidence="3">
    <location>
        <begin position="250"/>
        <end position="291"/>
    </location>
</feature>
<name>A0A367R1S9_NOSPU</name>
<sequence>MFSVPNEDPLLEAIKRDLAENSEQQRLIALQKALTLGQQGLDLFTQQSLQDKSENIRQSAYWILHQYNPYLSENSKRRSSNDRIFPTDTITCLAITPDNHILVGGSWQKIFIGNLQTGELLRTINAHSHWILSVAISLDGKTLISSSLDTIIKIWDLKLGLLIRQINAHNNWVNAVNITPDSKTIVSASADKTIKIWDISTGKLQHTLEEHSGDILSIAISSDGKIIASGSTDNTVKIWNLESGKLYQSLEGHLDWVQAVTISQDNKFLISGSRDGDIKIWQADSDEKNNSETSNADNTNFIAKIIEFIFLIVISKLRAGAVFWLGAPFLYSSNISGSKNKQNSALNLANLKCIHSIHQDLTDTVNNLIINNNENLISISDDNNIKQWCIKTKQLIRSFKGHTGFISSAAVSSDNKILVSGGSDWIKVWNLQTGQLLHPIKGSTKPKLTHTSIVPRQIKLECDQCQTFKIQGTDQHGVKINIQELSWQAQGGNIDQSGLFVAGNQEGKYTVTGITGNLETSASVIIIEPAKLTQMIITPQKITLKCGKSQRFNIQGLDQRGARIVSKNLSWQATGGTIDANGNFYAGQNPGEFAITASVEAVKACILITLIEPPKLEKIIISPRQRSLTFGNTLYFSAKGLDQYGNNIKLGKVVWSATGGNIFPDGRLQAINQEQEITVTARVGDISASTVINVIEAPKLTELIISPPEVIMKPGEQQKFSIQGLDQSGNAIAVEKIVWSATGGTIDQNGTFVVNQSAKGNFNISACAVKPNVSVSAKVFVPLILQRLEILPKQVDIEPKQIQSFTVKAFDQEETEISAEGVSWQCTTGGTINNDIFIGNYDADTVEVVANVGNVSDVAYVRLLPVLRSLEIKPKITHLKPNEQINFTAKGFDQFKNEVEVQDIYWQTTQGKIYSDGTFVAVSIDADITVSATVGSIVGKTHFKIVEPSRLTQLVISPEKVVINPEQYQHFEVIGLDQRGDAIAISGINWKATSGKIDQAGNYLAGKDQKGQFTIIASIGRLSVSANVIIPPALQQLEIFPSQIQLTPEETEIFTIVGFDQQNVEIKLEKVNWKSTQGGSISQQGIFEGGYTHREVTVTASIGNVKQSAYVKLLPVLRKLQISPPSVKLKPNERQTFTVIGIDQFDDECDPGKINWESTGGDIDKNGNFTADHHAKGQFLVTATSYLTPKLTKKSRAILFNISLSLKILSYIVRVVAQVQDKLILDSNNEESEANIITIETAVEAYDFNPSIENWISKTFIKFIAKFLTFISRFCFKQATACLSVSAEITIVPVIRYLEIYPEKAKINPPESINFTIQAFDQHFYPIKFNNVYWRTTSGDINSNGTLSSKCINNQCKNITVTATVENIDKSVDIAVVYTPQITATQNDNKQAFSIIDKISYIRDIALNHDNDHESDISNQNYLDSSFEYKSQSKEYLLNALKVNDEDEKAETEILLDILSFNDKFECDDLDDEDSSNDTEYTYKCAYVCTNTSFNSIVESNSWFYRSQLFYDGYSKSDIIDYHDYLDYQNIISYIQFQNDQS</sequence>
<evidence type="ECO:0000256" key="3">
    <source>
        <dbReference type="PROSITE-ProRule" id="PRU00221"/>
    </source>
</evidence>
<dbReference type="PANTHER" id="PTHR44019">
    <property type="entry name" value="WD REPEAT-CONTAINING PROTEIN 55"/>
    <property type="match status" value="1"/>
</dbReference>
<dbReference type="SUPFAM" id="SSF50978">
    <property type="entry name" value="WD40 repeat-like"/>
    <property type="match status" value="2"/>
</dbReference>
<dbReference type="EMBL" id="LXQE01000197">
    <property type="protein sequence ID" value="RCJ29504.1"/>
    <property type="molecule type" value="Genomic_DNA"/>
</dbReference>
<feature type="repeat" description="WD" evidence="3">
    <location>
        <begin position="208"/>
        <end position="249"/>
    </location>
</feature>
<dbReference type="Gene3D" id="2.130.10.10">
    <property type="entry name" value="YVTN repeat-like/Quinoprotein amine dehydrogenase"/>
    <property type="match status" value="3"/>
</dbReference>
<dbReference type="InterPro" id="IPR020472">
    <property type="entry name" value="WD40_PAC1"/>
</dbReference>
<dbReference type="PANTHER" id="PTHR44019:SF8">
    <property type="entry name" value="POC1 CENTRIOLAR PROTEIN HOMOLOG"/>
    <property type="match status" value="1"/>
</dbReference>
<dbReference type="InterPro" id="IPR015943">
    <property type="entry name" value="WD40/YVTN_repeat-like_dom_sf"/>
</dbReference>
<feature type="repeat" description="WD" evidence="3">
    <location>
        <begin position="399"/>
        <end position="439"/>
    </location>
</feature>
<dbReference type="InterPro" id="IPR019775">
    <property type="entry name" value="WD40_repeat_CS"/>
</dbReference>
<feature type="repeat" description="WD" evidence="3">
    <location>
        <begin position="166"/>
        <end position="207"/>
    </location>
</feature>
<dbReference type="PROSITE" id="PS00678">
    <property type="entry name" value="WD_REPEATS_1"/>
    <property type="match status" value="3"/>
</dbReference>
<evidence type="ECO:0000256" key="1">
    <source>
        <dbReference type="ARBA" id="ARBA00022574"/>
    </source>
</evidence>
<dbReference type="Pfam" id="PF00400">
    <property type="entry name" value="WD40"/>
    <property type="match status" value="5"/>
</dbReference>
<protein>
    <submittedName>
        <fullName evidence="4">Uncharacterized protein</fullName>
    </submittedName>
</protein>
<evidence type="ECO:0000313" key="5">
    <source>
        <dbReference type="Proteomes" id="UP000252085"/>
    </source>
</evidence>
<dbReference type="InterPro" id="IPR036322">
    <property type="entry name" value="WD40_repeat_dom_sf"/>
</dbReference>